<evidence type="ECO:0000256" key="4">
    <source>
        <dbReference type="ARBA" id="ARBA00022989"/>
    </source>
</evidence>
<evidence type="ECO:0000313" key="7">
    <source>
        <dbReference type="EMBL" id="MFC5529251.1"/>
    </source>
</evidence>
<feature type="transmembrane region" description="Helical" evidence="6">
    <location>
        <begin position="368"/>
        <end position="388"/>
    </location>
</feature>
<dbReference type="Pfam" id="PF01943">
    <property type="entry name" value="Polysacc_synt"/>
    <property type="match status" value="1"/>
</dbReference>
<comment type="caution">
    <text evidence="7">The sequence shown here is derived from an EMBL/GenBank/DDBJ whole genome shotgun (WGS) entry which is preliminary data.</text>
</comment>
<feature type="transmembrane region" description="Helical" evidence="6">
    <location>
        <begin position="420"/>
        <end position="443"/>
    </location>
</feature>
<organism evidence="7 8">
    <name type="scientific">Cohnella yongneupensis</name>
    <dbReference type="NCBI Taxonomy" id="425006"/>
    <lineage>
        <taxon>Bacteria</taxon>
        <taxon>Bacillati</taxon>
        <taxon>Bacillota</taxon>
        <taxon>Bacilli</taxon>
        <taxon>Bacillales</taxon>
        <taxon>Paenibacillaceae</taxon>
        <taxon>Cohnella</taxon>
    </lineage>
</organism>
<dbReference type="InterPro" id="IPR014249">
    <property type="entry name" value="Spore_V_B"/>
</dbReference>
<feature type="transmembrane region" description="Helical" evidence="6">
    <location>
        <begin position="256"/>
        <end position="277"/>
    </location>
</feature>
<dbReference type="PANTHER" id="PTHR30250:SF24">
    <property type="entry name" value="STAGE V SPORULATION PROTEIN B"/>
    <property type="match status" value="1"/>
</dbReference>
<keyword evidence="8" id="KW-1185">Reference proteome</keyword>
<dbReference type="CDD" id="cd13124">
    <property type="entry name" value="MATE_SpoVB_like"/>
    <property type="match status" value="1"/>
</dbReference>
<feature type="transmembrane region" description="Helical" evidence="6">
    <location>
        <begin position="157"/>
        <end position="178"/>
    </location>
</feature>
<feature type="transmembrane region" description="Helical" evidence="6">
    <location>
        <begin position="455"/>
        <end position="473"/>
    </location>
</feature>
<dbReference type="NCBIfam" id="TIGR02900">
    <property type="entry name" value="spore_V_B"/>
    <property type="match status" value="1"/>
</dbReference>
<dbReference type="EMBL" id="JBHSNC010000024">
    <property type="protein sequence ID" value="MFC5529251.1"/>
    <property type="molecule type" value="Genomic_DNA"/>
</dbReference>
<feature type="transmembrane region" description="Helical" evidence="6">
    <location>
        <begin position="93"/>
        <end position="113"/>
    </location>
</feature>
<protein>
    <submittedName>
        <fullName evidence="7">Stage V sporulation protein B</fullName>
    </submittedName>
</protein>
<feature type="transmembrane region" description="Helical" evidence="6">
    <location>
        <begin position="48"/>
        <end position="72"/>
    </location>
</feature>
<evidence type="ECO:0000313" key="8">
    <source>
        <dbReference type="Proteomes" id="UP001596108"/>
    </source>
</evidence>
<evidence type="ECO:0000256" key="5">
    <source>
        <dbReference type="ARBA" id="ARBA00023136"/>
    </source>
</evidence>
<dbReference type="PANTHER" id="PTHR30250">
    <property type="entry name" value="PST FAMILY PREDICTED COLANIC ACID TRANSPORTER"/>
    <property type="match status" value="1"/>
</dbReference>
<keyword evidence="5 6" id="KW-0472">Membrane</keyword>
<keyword evidence="4 6" id="KW-1133">Transmembrane helix</keyword>
<dbReference type="RefSeq" id="WP_378111123.1">
    <property type="nucleotide sequence ID" value="NZ_JBHSNC010000024.1"/>
</dbReference>
<keyword evidence="2" id="KW-1003">Cell membrane</keyword>
<feature type="transmembrane region" description="Helical" evidence="6">
    <location>
        <begin position="332"/>
        <end position="356"/>
    </location>
</feature>
<feature type="transmembrane region" description="Helical" evidence="6">
    <location>
        <begin position="125"/>
        <end position="145"/>
    </location>
</feature>
<evidence type="ECO:0000256" key="2">
    <source>
        <dbReference type="ARBA" id="ARBA00022475"/>
    </source>
</evidence>
<evidence type="ECO:0000256" key="6">
    <source>
        <dbReference type="SAM" id="Phobius"/>
    </source>
</evidence>
<gene>
    <name evidence="7" type="primary">spoVB</name>
    <name evidence="7" type="ORF">ACFPQ4_07295</name>
</gene>
<reference evidence="8" key="1">
    <citation type="journal article" date="2019" name="Int. J. Syst. Evol. Microbiol.">
        <title>The Global Catalogue of Microorganisms (GCM) 10K type strain sequencing project: providing services to taxonomists for standard genome sequencing and annotation.</title>
        <authorList>
            <consortium name="The Broad Institute Genomics Platform"/>
            <consortium name="The Broad Institute Genome Sequencing Center for Infectious Disease"/>
            <person name="Wu L."/>
            <person name="Ma J."/>
        </authorList>
    </citation>
    <scope>NUCLEOTIDE SEQUENCE [LARGE SCALE GENOMIC DNA]</scope>
    <source>
        <strain evidence="8">CGMCC 1.18578</strain>
    </source>
</reference>
<feature type="transmembrane region" description="Helical" evidence="6">
    <location>
        <begin position="395"/>
        <end position="414"/>
    </location>
</feature>
<accession>A0ABW0QW96</accession>
<dbReference type="Proteomes" id="UP001596108">
    <property type="component" value="Unassembled WGS sequence"/>
</dbReference>
<name>A0ABW0QW96_9BACL</name>
<evidence type="ECO:0000256" key="1">
    <source>
        <dbReference type="ARBA" id="ARBA00004651"/>
    </source>
</evidence>
<comment type="subcellular location">
    <subcellularLocation>
        <location evidence="1">Cell membrane</location>
        <topology evidence="1">Multi-pass membrane protein</topology>
    </subcellularLocation>
</comment>
<evidence type="ECO:0000256" key="3">
    <source>
        <dbReference type="ARBA" id="ARBA00022692"/>
    </source>
</evidence>
<sequence length="527" mass="56448">MALRKQTFIQGAMILLAAGLLNRLLGFVPRIVLPRMIGAEGVGLIQLVYPFMIVLLTLIAGGIPLAVAKLVAESEAKGDQVAIRRIVRGSVSLALSMSLIAVAACLGLAKWIASYVMTDPRVQTAFLAMLPILPLVAVSSVWRGYFQGKMNMIPTAFSQTAETLVRIALSLIFAWMLLPNGLEWAAAGAVLGMVAGEVAGLLVLWIQLIRERPSRPPSYAEANPNLSRSQDKKLMRQMLAIAAPVTGSKMIGSLSYLLESILTARSLAIAGIVPAIATAQYGALQGMVIPLLLLPGALTYSLAVSLVPALSEAASRGDWATIHVRLHQSMRLAVVSGAPFIVLMGLLAEPLCTLLYGDGSMAGMLRWMAPIAVFLYMQAPLQAALQALNRPGTALFNTFAGAAIKIILIIQLATRPEFGIYGAVIAIAVNMALVTLLHWISVARLTGFRMQSLDFLKVTVAMIIMSAVALWIWNRHWLNVGAADMLTASIASVIVYLLLLIALKLIDRHDVARIPIVGKLFGPTKPT</sequence>
<feature type="transmembrane region" description="Helical" evidence="6">
    <location>
        <begin position="485"/>
        <end position="506"/>
    </location>
</feature>
<feature type="transmembrane region" description="Helical" evidence="6">
    <location>
        <begin position="289"/>
        <end position="311"/>
    </location>
</feature>
<feature type="transmembrane region" description="Helical" evidence="6">
    <location>
        <begin position="184"/>
        <end position="206"/>
    </location>
</feature>
<dbReference type="PIRSF" id="PIRSF038958">
    <property type="entry name" value="PG_synth_SpoVB"/>
    <property type="match status" value="1"/>
</dbReference>
<feature type="transmembrane region" description="Helical" evidence="6">
    <location>
        <begin position="7"/>
        <end position="28"/>
    </location>
</feature>
<dbReference type="InterPro" id="IPR024923">
    <property type="entry name" value="PG_synth_SpoVB"/>
</dbReference>
<dbReference type="InterPro" id="IPR050833">
    <property type="entry name" value="Poly_Biosynth_Transport"/>
</dbReference>
<keyword evidence="3 6" id="KW-0812">Transmembrane</keyword>
<dbReference type="InterPro" id="IPR002797">
    <property type="entry name" value="Polysacc_synth"/>
</dbReference>
<proteinExistence type="predicted"/>